<reference evidence="1 2" key="1">
    <citation type="submission" date="2013-02" db="EMBL/GenBank/DDBJ databases">
        <title>The Genome Sequence of Acinetobacter parvus NIPH 1103.</title>
        <authorList>
            <consortium name="The Broad Institute Genome Sequencing Platform"/>
            <consortium name="The Broad Institute Genome Sequencing Center for Infectious Disease"/>
            <person name="Cerqueira G."/>
            <person name="Feldgarden M."/>
            <person name="Courvalin P."/>
            <person name="Perichon B."/>
            <person name="Grillot-Courvalin C."/>
            <person name="Clermont D."/>
            <person name="Rocha E."/>
            <person name="Yoon E.-J."/>
            <person name="Nemec A."/>
            <person name="Walker B."/>
            <person name="Young S.K."/>
            <person name="Zeng Q."/>
            <person name="Gargeya S."/>
            <person name="Fitzgerald M."/>
            <person name="Haas B."/>
            <person name="Abouelleil A."/>
            <person name="Alvarado L."/>
            <person name="Arachchi H.M."/>
            <person name="Berlin A.M."/>
            <person name="Chapman S.B."/>
            <person name="Dewar J."/>
            <person name="Goldberg J."/>
            <person name="Griggs A."/>
            <person name="Gujja S."/>
            <person name="Hansen M."/>
            <person name="Howarth C."/>
            <person name="Imamovic A."/>
            <person name="Larimer J."/>
            <person name="McCowan C."/>
            <person name="Murphy C."/>
            <person name="Neiman D."/>
            <person name="Pearson M."/>
            <person name="Priest M."/>
            <person name="Roberts A."/>
            <person name="Saif S."/>
            <person name="Shea T."/>
            <person name="Sisk P."/>
            <person name="Sykes S."/>
            <person name="Wortman J."/>
            <person name="Nusbaum C."/>
            <person name="Birren B."/>
        </authorList>
    </citation>
    <scope>NUCLEOTIDE SEQUENCE [LARGE SCALE GENOMIC DNA]</scope>
    <source>
        <strain evidence="1 2">NIPH 1103</strain>
    </source>
</reference>
<organism evidence="1 2">
    <name type="scientific">Acinetobacter parvus NIPH 1103</name>
    <dbReference type="NCBI Taxonomy" id="1217671"/>
    <lineage>
        <taxon>Bacteria</taxon>
        <taxon>Pseudomonadati</taxon>
        <taxon>Pseudomonadota</taxon>
        <taxon>Gammaproteobacteria</taxon>
        <taxon>Moraxellales</taxon>
        <taxon>Moraxellaceae</taxon>
        <taxon>Acinetobacter</taxon>
    </lineage>
</organism>
<evidence type="ECO:0008006" key="3">
    <source>
        <dbReference type="Google" id="ProtNLM"/>
    </source>
</evidence>
<dbReference type="AlphaFoldDB" id="N8RDW5"/>
<accession>N8RDW5</accession>
<dbReference type="PATRIC" id="fig|1217671.3.peg.1426"/>
<dbReference type="RefSeq" id="WP_004678679.1">
    <property type="nucleotide sequence ID" value="NZ_KB849226.1"/>
</dbReference>
<dbReference type="Proteomes" id="UP000018426">
    <property type="component" value="Unassembled WGS sequence"/>
</dbReference>
<evidence type="ECO:0000313" key="2">
    <source>
        <dbReference type="Proteomes" id="UP000018426"/>
    </source>
</evidence>
<proteinExistence type="predicted"/>
<protein>
    <recommendedName>
        <fullName evidence="3">Alpha/beta hydrolase</fullName>
    </recommendedName>
</protein>
<comment type="caution">
    <text evidence="1">The sequence shown here is derived from an EMBL/GenBank/DDBJ whole genome shotgun (WGS) entry which is preliminary data.</text>
</comment>
<sequence length="425" mass="49338">MDKQIIFEDEHIRVIFLKGSSDTLVVSFGDLISRAKGMSINAEKSLFKYQYNVIGIMPKQKSWFPQSSMLEMQRQIQPTLVQFEQIVGYGGSMGGYAAIKYSNLLNMHKIVAFVPQYSIDPDVVHDRRYAEFFDASIHQNMQIQADEVDSSREYIIVYDPYYAEDKEHFLKIQPLLPQMHVIHLPFTGHEALSVLASSQLLNDFVEQPFEITYFYKRVREVKKQSKFYYRYVLDALLSRHHQALLRILQNNDFELDERYFDAVLKQKLVQQLFNLQQGTEQNLRKLGIHPHFIQQMDSSVPTILTIQNTWLVFNLVSLKLEAYNAEAIQANQQYLLPLKASANAVVELELNAESYVLTMNDRGIHKLVKVGEALALDQSLLIFKRYPEFYQLSYKNLTLSCDVQGLGHFIENHVDEQTHLHLAES</sequence>
<dbReference type="EMBL" id="APOL01000024">
    <property type="protein sequence ID" value="ENU33588.1"/>
    <property type="molecule type" value="Genomic_DNA"/>
</dbReference>
<dbReference type="STRING" id="134533.GCA_001485085_00697"/>
<name>N8RDW5_9GAMM</name>
<dbReference type="HOGENOM" id="CLU_645005_0_0_6"/>
<gene>
    <name evidence="1" type="ORF">F989_01435</name>
</gene>
<evidence type="ECO:0000313" key="1">
    <source>
        <dbReference type="EMBL" id="ENU33588.1"/>
    </source>
</evidence>